<dbReference type="Gene3D" id="3.30.70.270">
    <property type="match status" value="1"/>
</dbReference>
<name>A0A1M5BNB7_9BACL</name>
<reference evidence="4 5" key="1">
    <citation type="submission" date="2016-11" db="EMBL/GenBank/DDBJ databases">
        <authorList>
            <person name="Jaros S."/>
            <person name="Januszkiewicz K."/>
            <person name="Wedrychowicz H."/>
        </authorList>
    </citation>
    <scope>NUCLEOTIDE SEQUENCE [LARGE SCALE GENOMIC DNA]</scope>
    <source>
        <strain evidence="4 5">DSM 44666</strain>
    </source>
</reference>
<dbReference type="InterPro" id="IPR000160">
    <property type="entry name" value="GGDEF_dom"/>
</dbReference>
<keyword evidence="2" id="KW-0051">Antiviral defense</keyword>
<dbReference type="OrthoDB" id="9758700at2"/>
<dbReference type="InterPro" id="IPR013407">
    <property type="entry name" value="CRISPR-assoc_prot_Cmr2"/>
</dbReference>
<evidence type="ECO:0000256" key="2">
    <source>
        <dbReference type="ARBA" id="ARBA00023118"/>
    </source>
</evidence>
<evidence type="ECO:0000259" key="3">
    <source>
        <dbReference type="PROSITE" id="PS50887"/>
    </source>
</evidence>
<evidence type="ECO:0000313" key="5">
    <source>
        <dbReference type="Proteomes" id="UP000184476"/>
    </source>
</evidence>
<dbReference type="EMBL" id="FQVL01000027">
    <property type="protein sequence ID" value="SHF43717.1"/>
    <property type="molecule type" value="Genomic_DNA"/>
</dbReference>
<dbReference type="GO" id="GO:0000166">
    <property type="term" value="F:nucleotide binding"/>
    <property type="evidence" value="ECO:0007669"/>
    <property type="project" value="UniProtKB-KW"/>
</dbReference>
<dbReference type="Gene3D" id="3.30.70.2220">
    <property type="entry name" value="CRISPR-Cas system, Cmr2 subunit, D1 domain, cysteine cluster"/>
    <property type="match status" value="1"/>
</dbReference>
<dbReference type="PANTHER" id="PTHR36528:SF1">
    <property type="entry name" value="CRISPR SYSTEM SINGLE-STRAND-SPECIFIC DEOXYRIBONUCLEASE CAS10_CSM1 (SUBTYPE III-A)"/>
    <property type="match status" value="1"/>
</dbReference>
<dbReference type="NCBIfam" id="TIGR02577">
    <property type="entry name" value="cas_TM1794_Cmr2"/>
    <property type="match status" value="1"/>
</dbReference>
<dbReference type="AlphaFoldDB" id="A0A1M5BNB7"/>
<dbReference type="InterPro" id="IPR038242">
    <property type="entry name" value="Cmr2_N"/>
</dbReference>
<dbReference type="PANTHER" id="PTHR36528">
    <property type="entry name" value="CRISPR SYSTEM SINGLE-STRAND-SPECIFIC DEOXYRIBONUCLEASE CAS10/CSM1 (SUBTYPE III-A)"/>
    <property type="match status" value="1"/>
</dbReference>
<accession>A0A1M5BNB7</accession>
<dbReference type="Proteomes" id="UP000184476">
    <property type="component" value="Unassembled WGS sequence"/>
</dbReference>
<dbReference type="InterPro" id="IPR043128">
    <property type="entry name" value="Rev_trsase/Diguanyl_cyclase"/>
</dbReference>
<dbReference type="Pfam" id="PF22335">
    <property type="entry name" value="Cas10-Cmr2_palm2"/>
    <property type="match status" value="1"/>
</dbReference>
<proteinExistence type="predicted"/>
<dbReference type="RefSeq" id="WP_073158735.1">
    <property type="nucleotide sequence ID" value="NZ_FQVL01000027.1"/>
</dbReference>
<dbReference type="InterPro" id="IPR024615">
    <property type="entry name" value="CRISPR-assoc_Cmr2_N"/>
</dbReference>
<evidence type="ECO:0000313" key="4">
    <source>
        <dbReference type="EMBL" id="SHF43717.1"/>
    </source>
</evidence>
<dbReference type="STRING" id="112248.SAMN05444392_1275"/>
<sequence length="600" mass="69022">MSRTLHFSIGPVQEFVSQSRRTRDLLMSSFLLSFLTGHAMIEVIRCKGRIVFPQVDENPLLLAIQQSNDDLQEEGLWIGSLPNRFQAEIPNEFEPAQCVQAVNKAWLRIANTIWEKVVEPIANHGKDTEKIWQRQVENFWEINWVRGSDRNLLDRRKYWRNFVPSEEEGDKCMLVSHLQELSGYLRAHEPVKQDNFWNKIHKSRYADLFAEESKERLSAIGMIKRYLPLLTKEALGWEFPEEAKYFPSTRYLGSYPFRKKVVENASLQEQRDRYAALALKKYPLTHTGRRYFGRQGDRFSRLVENALQPDNIKDYPKLYQAFQQLCQSVGSEPTNYYALLMMDGDRLGAWLQQVEAQEVGRISHALAQFTGSVQEIVKAKDGTLVYAGGDDVMALFPLNTVLEATFRLRKAYQQAFANVFPEQESSPTISAGLVFAHSKASLKQMVSISHTLLDEIAKEKHGRDSIAIGIYNNSGALIQWGAPWELILDHDTNRLVVLANELALTPSFLYHLKDTYESFASVTEEESLKKMLLAEWERINGKPTIVIEQQLKQLIEFGYHAYYDENNKLVLDKQSFSADIALLVRWLRDKGVTENADLDV</sequence>
<keyword evidence="5" id="KW-1185">Reference proteome</keyword>
<dbReference type="GO" id="GO:0051607">
    <property type="term" value="P:defense response to virus"/>
    <property type="evidence" value="ECO:0007669"/>
    <property type="project" value="UniProtKB-KW"/>
</dbReference>
<protein>
    <submittedName>
        <fullName evidence="4">CRISPR-associated protein, Cmr2 family</fullName>
    </submittedName>
</protein>
<dbReference type="PROSITE" id="PS50887">
    <property type="entry name" value="GGDEF"/>
    <property type="match status" value="1"/>
</dbReference>
<dbReference type="InterPro" id="IPR054767">
    <property type="entry name" value="Cas10-Cmr2_palm2"/>
</dbReference>
<dbReference type="Pfam" id="PF12469">
    <property type="entry name" value="Cmr2_N"/>
    <property type="match status" value="1"/>
</dbReference>
<feature type="domain" description="GGDEF" evidence="3">
    <location>
        <begin position="335"/>
        <end position="471"/>
    </location>
</feature>
<keyword evidence="1" id="KW-0547">Nucleotide-binding</keyword>
<evidence type="ECO:0000256" key="1">
    <source>
        <dbReference type="ARBA" id="ARBA00022741"/>
    </source>
</evidence>
<organism evidence="4 5">
    <name type="scientific">Seinonella peptonophila</name>
    <dbReference type="NCBI Taxonomy" id="112248"/>
    <lineage>
        <taxon>Bacteria</taxon>
        <taxon>Bacillati</taxon>
        <taxon>Bacillota</taxon>
        <taxon>Bacilli</taxon>
        <taxon>Bacillales</taxon>
        <taxon>Thermoactinomycetaceae</taxon>
        <taxon>Seinonella</taxon>
    </lineage>
</organism>
<gene>
    <name evidence="4" type="ORF">SAMN05444392_1275</name>
</gene>
<dbReference type="InterPro" id="IPR052117">
    <property type="entry name" value="Cas10/Csm1_subtype-III-A"/>
</dbReference>